<evidence type="ECO:0000256" key="2">
    <source>
        <dbReference type="SAM" id="MobiDB-lite"/>
    </source>
</evidence>
<keyword evidence="5" id="KW-1185">Reference proteome</keyword>
<sequence>MNDGSHYGIDEFSGGEPYPYEQSPWQPSPSSYYDGNLSYNAYHSYGYDDSYHGYTTQPPSFYTPYSQPPSYFHQLPTYDPNLYSPYAYPCDDYEQATLESPPLQHFYPPTQVPINDTLDIILQEQEELQTAFTSFTSTLQEFTSRIIPPSTNNQNNFPPQSFDESPFQPYHEFPSPPQTSMEAYQCPLIQEQYDPTYDSEAEQELRDRFKEEMDRLQATIRQKIDSWDSYHNRNEFTDNCEKATKEGGMRETLESQVEHKETECMLQQTEEMKIVEDKEVEEDLEEVKQEGSSINENNSTSSNNGDLVEASPIECEINVKEGAQPPTHDLINNKGLKEVSKQEEFKRSYQKMEIIMEEPREVELTMSRPLDTFLAKSPSQSQIEWVIISSFNFLGPYQYALLETDGQLRALCGLESKNGLDVGGQIESRRIKDGISNSESQRWNEAKSNGIRMMSMSYKENSISLLPYWKHEDQKEKELTNKVWDPGTYIDHYQLKGLVTCLGPLEGLPLTLLPPFRPNLTVPPSSPPETPPPSSPSKFLSSSLISTFNHHRTALVQFLIFLAEPPRRQHSPPPSTAAQFRTLPPSFISSLRSPLLPDKGKGKASSSKKRKKTPNPTFASLLAYAQNPLNDIDKANQLLPAQDTAEIDLHCMTFDFEALRAVVATPDAPWVMDADNTAPKGMHFSYLSREAKTWQQIFAHYVMPTTHFTEIPVAMLILISCVMEGKEVYYPQLIRRFMWRAHIRGIFPFPVLVTQMIQRAGVPWHQDDVSPPPPLPQKEPVTIPWGSWVHERPASRRRSRARAAVEGAGPSSSSAPAGASTAAAPQPMYLLVQRLFRYMERSKRQIMRRLDRIDQMFVAQGLELPPLPESSDSDEETDLQTEDTGSSAQM</sequence>
<feature type="region of interest" description="Disordered" evidence="2">
    <location>
        <begin position="280"/>
        <end position="307"/>
    </location>
</feature>
<name>A0A445D5S3_ARAHY</name>
<feature type="region of interest" description="Disordered" evidence="2">
    <location>
        <begin position="590"/>
        <end position="614"/>
    </location>
</feature>
<dbReference type="AlphaFoldDB" id="A0A445D5S3"/>
<feature type="compositionally biased region" description="Pro residues" evidence="2">
    <location>
        <begin position="524"/>
        <end position="535"/>
    </location>
</feature>
<feature type="region of interest" description="Disordered" evidence="2">
    <location>
        <begin position="792"/>
        <end position="823"/>
    </location>
</feature>
<protein>
    <recommendedName>
        <fullName evidence="3">Putative plant transposon protein domain-containing protein</fullName>
    </recommendedName>
</protein>
<proteinExistence type="predicted"/>
<dbReference type="Proteomes" id="UP000289738">
    <property type="component" value="Chromosome A05"/>
</dbReference>
<keyword evidence="1" id="KW-0175">Coiled coil</keyword>
<gene>
    <name evidence="4" type="ORF">Ahy_A05g024444</name>
</gene>
<accession>A0A445D5S3</accession>
<dbReference type="InterPro" id="IPR046796">
    <property type="entry name" value="Transposase_32_dom"/>
</dbReference>
<feature type="compositionally biased region" description="Low complexity" evidence="2">
    <location>
        <begin position="16"/>
        <end position="29"/>
    </location>
</feature>
<evidence type="ECO:0000256" key="1">
    <source>
        <dbReference type="SAM" id="Coils"/>
    </source>
</evidence>
<feature type="compositionally biased region" description="Low complexity" evidence="2">
    <location>
        <begin position="802"/>
        <end position="823"/>
    </location>
</feature>
<reference evidence="4 5" key="1">
    <citation type="submission" date="2019-01" db="EMBL/GenBank/DDBJ databases">
        <title>Sequencing of cultivated peanut Arachis hypogaea provides insights into genome evolution and oil improvement.</title>
        <authorList>
            <person name="Chen X."/>
        </authorList>
    </citation>
    <scope>NUCLEOTIDE SEQUENCE [LARGE SCALE GENOMIC DNA]</scope>
    <source>
        <strain evidence="5">cv. Fuhuasheng</strain>
        <tissue evidence="4">Leaves</tissue>
    </source>
</reference>
<feature type="region of interest" description="Disordered" evidence="2">
    <location>
        <begin position="519"/>
        <end position="540"/>
    </location>
</feature>
<comment type="caution">
    <text evidence="4">The sequence shown here is derived from an EMBL/GenBank/DDBJ whole genome shotgun (WGS) entry which is preliminary data.</text>
</comment>
<feature type="domain" description="Putative plant transposon protein" evidence="3">
    <location>
        <begin position="652"/>
        <end position="763"/>
    </location>
</feature>
<evidence type="ECO:0000313" key="5">
    <source>
        <dbReference type="Proteomes" id="UP000289738"/>
    </source>
</evidence>
<feature type="coiled-coil region" evidence="1">
    <location>
        <begin position="199"/>
        <end position="226"/>
    </location>
</feature>
<organism evidence="4 5">
    <name type="scientific">Arachis hypogaea</name>
    <name type="common">Peanut</name>
    <dbReference type="NCBI Taxonomy" id="3818"/>
    <lineage>
        <taxon>Eukaryota</taxon>
        <taxon>Viridiplantae</taxon>
        <taxon>Streptophyta</taxon>
        <taxon>Embryophyta</taxon>
        <taxon>Tracheophyta</taxon>
        <taxon>Spermatophyta</taxon>
        <taxon>Magnoliopsida</taxon>
        <taxon>eudicotyledons</taxon>
        <taxon>Gunneridae</taxon>
        <taxon>Pentapetalae</taxon>
        <taxon>rosids</taxon>
        <taxon>fabids</taxon>
        <taxon>Fabales</taxon>
        <taxon>Fabaceae</taxon>
        <taxon>Papilionoideae</taxon>
        <taxon>50 kb inversion clade</taxon>
        <taxon>dalbergioids sensu lato</taxon>
        <taxon>Dalbergieae</taxon>
        <taxon>Pterocarpus clade</taxon>
        <taxon>Arachis</taxon>
    </lineage>
</organism>
<feature type="region of interest" description="Disordered" evidence="2">
    <location>
        <begin position="1"/>
        <end position="29"/>
    </location>
</feature>
<dbReference type="Pfam" id="PF20167">
    <property type="entry name" value="Transposase_32"/>
    <property type="match status" value="1"/>
</dbReference>
<dbReference type="EMBL" id="SDMP01000005">
    <property type="protein sequence ID" value="RYR58592.1"/>
    <property type="molecule type" value="Genomic_DNA"/>
</dbReference>
<feature type="compositionally biased region" description="Acidic residues" evidence="2">
    <location>
        <begin position="871"/>
        <end position="881"/>
    </location>
</feature>
<evidence type="ECO:0000313" key="4">
    <source>
        <dbReference type="EMBL" id="RYR58592.1"/>
    </source>
</evidence>
<feature type="region of interest" description="Disordered" evidence="2">
    <location>
        <begin position="861"/>
        <end position="890"/>
    </location>
</feature>
<evidence type="ECO:0000259" key="3">
    <source>
        <dbReference type="Pfam" id="PF20167"/>
    </source>
</evidence>
<feature type="compositionally biased region" description="Low complexity" evidence="2">
    <location>
        <begin position="290"/>
        <end position="304"/>
    </location>
</feature>